<evidence type="ECO:0000313" key="1">
    <source>
        <dbReference type="EMBL" id="SAK40879.1"/>
    </source>
</evidence>
<organism evidence="1 2">
    <name type="scientific">Caballeronia pedi</name>
    <dbReference type="NCBI Taxonomy" id="1777141"/>
    <lineage>
        <taxon>Bacteria</taxon>
        <taxon>Pseudomonadati</taxon>
        <taxon>Pseudomonadota</taxon>
        <taxon>Betaproteobacteria</taxon>
        <taxon>Burkholderiales</taxon>
        <taxon>Burkholderiaceae</taxon>
        <taxon>Caballeronia</taxon>
    </lineage>
</organism>
<dbReference type="Gene3D" id="2.30.110.10">
    <property type="entry name" value="Electron Transport, Fmn-binding Protein, Chain A"/>
    <property type="match status" value="1"/>
</dbReference>
<dbReference type="AlphaFoldDB" id="A0A157Z6B9"/>
<accession>A0A157Z6B9</accession>
<evidence type="ECO:0000313" key="2">
    <source>
        <dbReference type="Proteomes" id="UP000054911"/>
    </source>
</evidence>
<name>A0A157Z6B9_9BURK</name>
<proteinExistence type="predicted"/>
<comment type="caution">
    <text evidence="1">The sequence shown here is derived from an EMBL/GenBank/DDBJ whole genome shotgun (WGS) entry which is preliminary data.</text>
</comment>
<dbReference type="EMBL" id="FCOE02000001">
    <property type="protein sequence ID" value="SAK40879.1"/>
    <property type="molecule type" value="Genomic_DNA"/>
</dbReference>
<dbReference type="OrthoDB" id="6518717at2"/>
<protein>
    <submittedName>
        <fullName evidence="1">Uncharacterized protein</fullName>
    </submittedName>
</protein>
<reference evidence="1" key="1">
    <citation type="submission" date="2016-01" db="EMBL/GenBank/DDBJ databases">
        <authorList>
            <person name="Peeters C."/>
        </authorList>
    </citation>
    <scope>NUCLEOTIDE SEQUENCE [LARGE SCALE GENOMIC DNA]</scope>
    <source>
        <strain evidence="1">LMG 29323</strain>
    </source>
</reference>
<dbReference type="Proteomes" id="UP000054911">
    <property type="component" value="Unassembled WGS sequence"/>
</dbReference>
<sequence>MTDTNAPQPSLSSQSVFDEWPPELRALFDGTLAVADAGFTASLCAADHAHRVRTALLSAGELLAPDARTLAFGLWPSSRTAQAVAATGRATLAFVFDEAFYQVHLDVRRVPVDDVPLACFVGTIESGEVQRVGYARLTSGIAFELTEAQSALARWREQLEWLKRAASAAA</sequence>
<dbReference type="RefSeq" id="WP_061172858.1">
    <property type="nucleotide sequence ID" value="NZ_FCOE02000001.1"/>
</dbReference>
<keyword evidence="2" id="KW-1185">Reference proteome</keyword>
<dbReference type="InterPro" id="IPR012349">
    <property type="entry name" value="Split_barrel_FMN-bd"/>
</dbReference>
<gene>
    <name evidence="1" type="ORF">AWB80_00299</name>
</gene>